<feature type="domain" description="PET hydrolase/cutinase-like" evidence="2">
    <location>
        <begin position="23"/>
        <end position="245"/>
    </location>
</feature>
<dbReference type="PANTHER" id="PTHR33428:SF14">
    <property type="entry name" value="CARBOXYLESTERASE TYPE B DOMAIN-CONTAINING PROTEIN"/>
    <property type="match status" value="1"/>
</dbReference>
<dbReference type="Gene3D" id="3.40.50.1820">
    <property type="entry name" value="alpha/beta hydrolase"/>
    <property type="match status" value="1"/>
</dbReference>
<gene>
    <name evidence="3" type="ORF">F4553_006825</name>
</gene>
<evidence type="ECO:0000313" key="4">
    <source>
        <dbReference type="Proteomes" id="UP000587527"/>
    </source>
</evidence>
<dbReference type="SUPFAM" id="SSF53474">
    <property type="entry name" value="alpha/beta-Hydrolases"/>
    <property type="match status" value="1"/>
</dbReference>
<comment type="caution">
    <text evidence="3">The sequence shown here is derived from an EMBL/GenBank/DDBJ whole genome shotgun (WGS) entry which is preliminary data.</text>
</comment>
<name>A0A841C3I3_9ACTN</name>
<proteinExistence type="predicted"/>
<dbReference type="Proteomes" id="UP000587527">
    <property type="component" value="Unassembled WGS sequence"/>
</dbReference>
<dbReference type="GO" id="GO:0016787">
    <property type="term" value="F:hydrolase activity"/>
    <property type="evidence" value="ECO:0007669"/>
    <property type="project" value="UniProtKB-KW"/>
</dbReference>
<feature type="chain" id="PRO_5032658371" evidence="1">
    <location>
        <begin position="27"/>
        <end position="300"/>
    </location>
</feature>
<evidence type="ECO:0000256" key="1">
    <source>
        <dbReference type="SAM" id="SignalP"/>
    </source>
</evidence>
<keyword evidence="3" id="KW-0378">Hydrolase</keyword>
<evidence type="ECO:0000313" key="3">
    <source>
        <dbReference type="EMBL" id="MBB5873391.1"/>
    </source>
</evidence>
<dbReference type="Pfam" id="PF12740">
    <property type="entry name" value="PETase"/>
    <property type="match status" value="1"/>
</dbReference>
<reference evidence="3 4" key="1">
    <citation type="submission" date="2020-08" db="EMBL/GenBank/DDBJ databases">
        <title>Sequencing the genomes of 1000 actinobacteria strains.</title>
        <authorList>
            <person name="Klenk H.-P."/>
        </authorList>
    </citation>
    <scope>NUCLEOTIDE SEQUENCE [LARGE SCALE GENOMIC DNA]</scope>
    <source>
        <strain evidence="3 4">DSM 45362</strain>
    </source>
</reference>
<dbReference type="AlphaFoldDB" id="A0A841C3I3"/>
<keyword evidence="4" id="KW-1185">Reference proteome</keyword>
<dbReference type="RefSeq" id="WP_184844533.1">
    <property type="nucleotide sequence ID" value="NZ_JACHMN010000003.1"/>
</dbReference>
<dbReference type="PANTHER" id="PTHR33428">
    <property type="entry name" value="CHLOROPHYLLASE-2, CHLOROPLASTIC"/>
    <property type="match status" value="1"/>
</dbReference>
<organism evidence="3 4">
    <name type="scientific">Allocatelliglobosispora scoriae</name>
    <dbReference type="NCBI Taxonomy" id="643052"/>
    <lineage>
        <taxon>Bacteria</taxon>
        <taxon>Bacillati</taxon>
        <taxon>Actinomycetota</taxon>
        <taxon>Actinomycetes</taxon>
        <taxon>Micromonosporales</taxon>
        <taxon>Micromonosporaceae</taxon>
        <taxon>Allocatelliglobosispora</taxon>
    </lineage>
</organism>
<sequence length="300" mass="30652">MLRRAILALTLLTAGALVGLQAPAAAADSTNPGPYAVGYVDANVSASGRSFSARVYYPATTAGQNAPIAAGRFPAVAFGHGFLQAISKYAGTLTHLSSWGFVVAAPTSQGGLFPSHGAFADDLNAQLAWLVAQDATAGSRFNAHINTAKLGLSGHSMGAGASVLAGARNSAVTTVANLAAAETNPSAVTAAGTLTKPLMLLSGSADGTAPPASHQRPIYNAKPAPKQLRTITGGFHCGFMDSTSTFCDSGSISRATQLQITRRVLTDWFRFYLAGDTSLNDAVWGTAAHSDPQVVFEGVA</sequence>
<accession>A0A841C3I3</accession>
<protein>
    <submittedName>
        <fullName evidence="3">Putative dienelactone hydrolase</fullName>
    </submittedName>
</protein>
<keyword evidence="1" id="KW-0732">Signal</keyword>
<dbReference type="EMBL" id="JACHMN010000003">
    <property type="protein sequence ID" value="MBB5873391.1"/>
    <property type="molecule type" value="Genomic_DNA"/>
</dbReference>
<evidence type="ECO:0000259" key="2">
    <source>
        <dbReference type="Pfam" id="PF12740"/>
    </source>
</evidence>
<dbReference type="InterPro" id="IPR029058">
    <property type="entry name" value="AB_hydrolase_fold"/>
</dbReference>
<feature type="signal peptide" evidence="1">
    <location>
        <begin position="1"/>
        <end position="26"/>
    </location>
</feature>
<dbReference type="InterPro" id="IPR041127">
    <property type="entry name" value="PET_hydrolase/cutinase-like"/>
</dbReference>